<dbReference type="EMBL" id="CP007142">
    <property type="protein sequence ID" value="AJQ95130.1"/>
    <property type="molecule type" value="Genomic_DNA"/>
</dbReference>
<feature type="domain" description="GGDEF" evidence="4">
    <location>
        <begin position="365"/>
        <end position="497"/>
    </location>
</feature>
<dbReference type="Proteomes" id="UP000032266">
    <property type="component" value="Chromosome"/>
</dbReference>
<keyword evidence="2" id="KW-0973">c-di-GMP</keyword>
<dbReference type="PIRSF" id="PIRSF005925">
    <property type="entry name" value="Dos"/>
    <property type="match status" value="1"/>
</dbReference>
<dbReference type="InterPro" id="IPR029787">
    <property type="entry name" value="Nucleotide_cyclase"/>
</dbReference>
<dbReference type="InterPro" id="IPR000160">
    <property type="entry name" value="GGDEF_dom"/>
</dbReference>
<accession>A0A0C5V6S0</accession>
<evidence type="ECO:0000259" key="4">
    <source>
        <dbReference type="PROSITE" id="PS50887"/>
    </source>
</evidence>
<dbReference type="PATRIC" id="fig|1445510.3.peg.3062"/>
<evidence type="ECO:0000256" key="1">
    <source>
        <dbReference type="ARBA" id="ARBA00012282"/>
    </source>
</evidence>
<dbReference type="InterPro" id="IPR000014">
    <property type="entry name" value="PAS"/>
</dbReference>
<dbReference type="Pfam" id="PF00990">
    <property type="entry name" value="GGDEF"/>
    <property type="match status" value="1"/>
</dbReference>
<protein>
    <recommendedName>
        <fullName evidence="1">cyclic-guanylate-specific phosphodiesterase</fullName>
        <ecNumber evidence="1">3.1.4.52</ecNumber>
    </recommendedName>
</protein>
<dbReference type="InterPro" id="IPR001633">
    <property type="entry name" value="EAL_dom"/>
</dbReference>
<evidence type="ECO:0000313" key="6">
    <source>
        <dbReference type="Proteomes" id="UP000032266"/>
    </source>
</evidence>
<dbReference type="InterPro" id="IPR043128">
    <property type="entry name" value="Rev_trsase/Diguanyl_cyclase"/>
</dbReference>
<dbReference type="SMART" id="SM00267">
    <property type="entry name" value="GGDEF"/>
    <property type="match status" value="1"/>
</dbReference>
<name>A0A0C5V6S0_9GAMM</name>
<dbReference type="Gene3D" id="3.20.20.450">
    <property type="entry name" value="EAL domain"/>
    <property type="match status" value="1"/>
</dbReference>
<dbReference type="InterPro" id="IPR035965">
    <property type="entry name" value="PAS-like_dom_sf"/>
</dbReference>
<sequence>MMLQILSCTLGNYDVISSLPMVARFYKHQPWLNNTEPMTNFNKNSMELFATGLQQSPFAIVIFDQNGQIIESNASFQNLLPTDLHPLTGTSIQELFCNLTTERFNLLKNRLTTEDLIESNEVLGKTLKSGHSFSVQIKMIPWNGQKTYAFYIKQASEQQYQFECIQKLQQETLEAVAVGLPLSAIFELICYQVESCAPDVICSIVLVDKEGRIHPAAGPSLPDFYSEALEGLAIGPVAGSCGTSAWHGEPVEASDINTDPLWADYKTLAQSAGLAACWSSPIKSSDGSVLGTFALYYREPRRASEFHRHMVKACLHLCHLAIEHEQSGKRIHKLAFYDPLTGLGNRYLLKDKARIFIEEAKRSATQVAFFFINLDRFKNINDSLGHSLGDALLKTIARRLTANLATNEITAHLGADEFAVLQPHSNKTTAEKKAKALLELLSMPLEINELEFNITACIGISLTCNETEDFETLQRNASAALYHAKSNGLNMFRFFQSDMHHSKLQRLKLETDLQRAIGNQELEVYFQPQIHIESGHLYGVEALLRWHHPNLGMVPPSKFIPLAEECGMICRLDLWVLESACRMYSKWQSQHIDMGKISVNMSAANFYSFKFAESIESTLKKFGVNPKMLTLEITESVLLTDIPGISQELGKLRELGVNLSVDDFGTGYSSLSYLKKLPINEIKLDKNFINDVDSNSEDQALVGSIINIGQILKHTVVAEGVETKEQLQTLKALGCNVAQGYLHARPMPEQALIDWYHQDTAHPLRDPDQINRKV</sequence>
<dbReference type="Pfam" id="PF13185">
    <property type="entry name" value="GAF_2"/>
    <property type="match status" value="1"/>
</dbReference>
<dbReference type="SMART" id="SM00052">
    <property type="entry name" value="EAL"/>
    <property type="match status" value="1"/>
</dbReference>
<dbReference type="SUPFAM" id="SSF141868">
    <property type="entry name" value="EAL domain-like"/>
    <property type="match status" value="1"/>
</dbReference>
<dbReference type="NCBIfam" id="TIGR00229">
    <property type="entry name" value="sensory_box"/>
    <property type="match status" value="1"/>
</dbReference>
<reference evidence="5 6" key="1">
    <citation type="submission" date="2014-01" db="EMBL/GenBank/DDBJ databases">
        <title>Full genme sequencing of cellulolytic bacterium Gynuella sunshinyii YC6258T gen. nov., sp. nov.</title>
        <authorList>
            <person name="Khan H."/>
            <person name="Chung E.J."/>
            <person name="Chung Y.R."/>
        </authorList>
    </citation>
    <scope>NUCLEOTIDE SEQUENCE [LARGE SCALE GENOMIC DNA]</scope>
    <source>
        <strain evidence="5 6">YC6258</strain>
    </source>
</reference>
<dbReference type="AlphaFoldDB" id="A0A0C5V6S0"/>
<proteinExistence type="predicted"/>
<dbReference type="Gene3D" id="3.30.70.270">
    <property type="match status" value="1"/>
</dbReference>
<evidence type="ECO:0000259" key="3">
    <source>
        <dbReference type="PROSITE" id="PS50883"/>
    </source>
</evidence>
<gene>
    <name evidence="5" type="ORF">YC6258_03094</name>
</gene>
<dbReference type="CDD" id="cd00130">
    <property type="entry name" value="PAS"/>
    <property type="match status" value="1"/>
</dbReference>
<evidence type="ECO:0000256" key="2">
    <source>
        <dbReference type="ARBA" id="ARBA00022636"/>
    </source>
</evidence>
<dbReference type="STRING" id="1445510.YC6258_03094"/>
<dbReference type="CDD" id="cd01949">
    <property type="entry name" value="GGDEF"/>
    <property type="match status" value="1"/>
</dbReference>
<evidence type="ECO:0000313" key="5">
    <source>
        <dbReference type="EMBL" id="AJQ95130.1"/>
    </source>
</evidence>
<feature type="domain" description="EAL" evidence="3">
    <location>
        <begin position="506"/>
        <end position="760"/>
    </location>
</feature>
<dbReference type="InterPro" id="IPR012226">
    <property type="entry name" value="Diguanyl_cyclase/Pdiesterase"/>
</dbReference>
<dbReference type="RefSeq" id="WP_052830283.1">
    <property type="nucleotide sequence ID" value="NZ_CP007142.1"/>
</dbReference>
<dbReference type="CDD" id="cd01948">
    <property type="entry name" value="EAL"/>
    <property type="match status" value="1"/>
</dbReference>
<dbReference type="KEGG" id="gsn:YC6258_03094"/>
<dbReference type="FunFam" id="3.20.20.450:FF:000001">
    <property type="entry name" value="Cyclic di-GMP phosphodiesterase yahA"/>
    <property type="match status" value="1"/>
</dbReference>
<dbReference type="SMART" id="SM00065">
    <property type="entry name" value="GAF"/>
    <property type="match status" value="1"/>
</dbReference>
<dbReference type="Pfam" id="PF00563">
    <property type="entry name" value="EAL"/>
    <property type="match status" value="1"/>
</dbReference>
<dbReference type="SUPFAM" id="SSF55781">
    <property type="entry name" value="GAF domain-like"/>
    <property type="match status" value="1"/>
</dbReference>
<dbReference type="PROSITE" id="PS50887">
    <property type="entry name" value="GGDEF"/>
    <property type="match status" value="1"/>
</dbReference>
<dbReference type="PROSITE" id="PS50883">
    <property type="entry name" value="EAL"/>
    <property type="match status" value="1"/>
</dbReference>
<dbReference type="InterPro" id="IPR052155">
    <property type="entry name" value="Biofilm_reg_signaling"/>
</dbReference>
<dbReference type="HOGENOM" id="CLU_000445_70_20_6"/>
<dbReference type="Gene3D" id="3.30.450.20">
    <property type="entry name" value="PAS domain"/>
    <property type="match status" value="1"/>
</dbReference>
<dbReference type="SUPFAM" id="SSF55785">
    <property type="entry name" value="PYP-like sensor domain (PAS domain)"/>
    <property type="match status" value="1"/>
</dbReference>
<dbReference type="EC" id="3.1.4.52" evidence="1"/>
<dbReference type="Gene3D" id="3.30.450.40">
    <property type="match status" value="1"/>
</dbReference>
<dbReference type="InterPro" id="IPR029016">
    <property type="entry name" value="GAF-like_dom_sf"/>
</dbReference>
<keyword evidence="6" id="KW-1185">Reference proteome</keyword>
<dbReference type="PANTHER" id="PTHR44757">
    <property type="entry name" value="DIGUANYLATE CYCLASE DGCP"/>
    <property type="match status" value="1"/>
</dbReference>
<dbReference type="SUPFAM" id="SSF55073">
    <property type="entry name" value="Nucleotide cyclase"/>
    <property type="match status" value="1"/>
</dbReference>
<dbReference type="InterPro" id="IPR035919">
    <property type="entry name" value="EAL_sf"/>
</dbReference>
<dbReference type="OrthoDB" id="9804951at2"/>
<dbReference type="InterPro" id="IPR003018">
    <property type="entry name" value="GAF"/>
</dbReference>
<dbReference type="GO" id="GO:0071111">
    <property type="term" value="F:cyclic-guanylate-specific phosphodiesterase activity"/>
    <property type="evidence" value="ECO:0007669"/>
    <property type="project" value="UniProtKB-EC"/>
</dbReference>
<dbReference type="PANTHER" id="PTHR44757:SF2">
    <property type="entry name" value="BIOFILM ARCHITECTURE MAINTENANCE PROTEIN MBAA"/>
    <property type="match status" value="1"/>
</dbReference>
<organism evidence="5 6">
    <name type="scientific">Gynuella sunshinyii YC6258</name>
    <dbReference type="NCBI Taxonomy" id="1445510"/>
    <lineage>
        <taxon>Bacteria</taxon>
        <taxon>Pseudomonadati</taxon>
        <taxon>Pseudomonadota</taxon>
        <taxon>Gammaproteobacteria</taxon>
        <taxon>Oceanospirillales</taxon>
        <taxon>Saccharospirillaceae</taxon>
        <taxon>Gynuella</taxon>
    </lineage>
</organism>
<dbReference type="NCBIfam" id="TIGR00254">
    <property type="entry name" value="GGDEF"/>
    <property type="match status" value="1"/>
</dbReference>